<keyword evidence="3" id="KW-0012">Acyltransferase</keyword>
<evidence type="ECO:0000256" key="2">
    <source>
        <dbReference type="ARBA" id="ARBA00022679"/>
    </source>
</evidence>
<dbReference type="Pfam" id="PF08392">
    <property type="entry name" value="FAE1_CUT1_RppA"/>
    <property type="match status" value="1"/>
</dbReference>
<dbReference type="GO" id="GO:0006633">
    <property type="term" value="P:fatty acid biosynthetic process"/>
    <property type="evidence" value="ECO:0007669"/>
    <property type="project" value="UniProtKB-UniPathway"/>
</dbReference>
<name>C5L6D0_PERM5</name>
<dbReference type="GO" id="GO:0016747">
    <property type="term" value="F:acyltransferase activity, transferring groups other than amino-acyl groups"/>
    <property type="evidence" value="ECO:0007669"/>
    <property type="project" value="InterPro"/>
</dbReference>
<gene>
    <name evidence="7" type="ORF">Pmar_PMAR029048</name>
</gene>
<feature type="domain" description="Beta-ketoacyl-[acyl-carrier-protein] synthase III C-terminal" evidence="6">
    <location>
        <begin position="372"/>
        <end position="452"/>
    </location>
</feature>
<dbReference type="Gene3D" id="3.40.47.10">
    <property type="match status" value="2"/>
</dbReference>
<evidence type="ECO:0000313" key="8">
    <source>
        <dbReference type="Proteomes" id="UP000007800"/>
    </source>
</evidence>
<dbReference type="GO" id="GO:0016020">
    <property type="term" value="C:membrane"/>
    <property type="evidence" value="ECO:0007669"/>
    <property type="project" value="InterPro"/>
</dbReference>
<organism evidence="8">
    <name type="scientific">Perkinsus marinus (strain ATCC 50983 / TXsc)</name>
    <dbReference type="NCBI Taxonomy" id="423536"/>
    <lineage>
        <taxon>Eukaryota</taxon>
        <taxon>Sar</taxon>
        <taxon>Alveolata</taxon>
        <taxon>Perkinsozoa</taxon>
        <taxon>Perkinsea</taxon>
        <taxon>Perkinsida</taxon>
        <taxon>Perkinsidae</taxon>
        <taxon>Perkinsus</taxon>
    </lineage>
</organism>
<dbReference type="PIRSF" id="PIRSF036417">
    <property type="entry name" value="3-ktacl-CoA_syn"/>
    <property type="match status" value="1"/>
</dbReference>
<dbReference type="Pfam" id="PF08541">
    <property type="entry name" value="ACP_syn_III_C"/>
    <property type="match status" value="1"/>
</dbReference>
<evidence type="ECO:0000259" key="6">
    <source>
        <dbReference type="Pfam" id="PF08541"/>
    </source>
</evidence>
<dbReference type="Proteomes" id="UP000007800">
    <property type="component" value="Unassembled WGS sequence"/>
</dbReference>
<sequence>MATETVESAALIDPHSRVDSRVKALRRCRAILRRYQVHIGTVAALALVLASWAVFCVHSVLLPLAVAILVPIIVKAREPAVYCVDHEEFFAPKSWEVTHEDIISIMSSHPDVTEESMNFAKRVLSQSGIRSGSALPPNITKCLETGKPWSATMEDARTEMEYILTQILQGLLDKTGVKAREIDFLVLNCSFFNPTPSLCAMVCHKFGFRSDCLTYNLSGMGCSANVISIDLGRRLLEHAPLGSLCVVISAESYARQFYSGNERSRVMSNVLFRNGATAALLTNWNTGTCKYELLDTVRAQVVKEEALHAAWQGSDKDGLLSLCLSKSIVPVAGEALALNLEQLLPRMSRLPACLRYFGRGARLVPSDLPRIVDYFCVHAGGRAVIDNIMDVLSLSEKDVHPSRESLAKHGNTMSTSVWYEMGILETSGKLKPGDSVLQIALGSGFKCNTALWLCL</sequence>
<dbReference type="EC" id="2.3.1.-" evidence="3"/>
<evidence type="ECO:0000313" key="7">
    <source>
        <dbReference type="EMBL" id="EER07757.1"/>
    </source>
</evidence>
<evidence type="ECO:0000256" key="3">
    <source>
        <dbReference type="PIRNR" id="PIRNR036417"/>
    </source>
</evidence>
<feature type="domain" description="FAE" evidence="5">
    <location>
        <begin position="75"/>
        <end position="355"/>
    </location>
</feature>
<dbReference type="EMBL" id="GG679756">
    <property type="protein sequence ID" value="EER07757.1"/>
    <property type="molecule type" value="Genomic_DNA"/>
</dbReference>
<dbReference type="OrthoDB" id="329835at2759"/>
<dbReference type="InParanoid" id="C5L6D0"/>
<reference evidence="7 8" key="1">
    <citation type="submission" date="2008-07" db="EMBL/GenBank/DDBJ databases">
        <authorList>
            <person name="El-Sayed N."/>
            <person name="Caler E."/>
            <person name="Inman J."/>
            <person name="Amedeo P."/>
            <person name="Hass B."/>
            <person name="Wortman J."/>
        </authorList>
    </citation>
    <scope>NUCLEOTIDE SEQUENCE [LARGE SCALE GENOMIC DNA]</scope>
    <source>
        <strain evidence="8">ATCC 50983 / TXsc</strain>
    </source>
</reference>
<evidence type="ECO:0000259" key="5">
    <source>
        <dbReference type="Pfam" id="PF08392"/>
    </source>
</evidence>
<dbReference type="OMA" id="DIWEHLQ"/>
<dbReference type="InterPro" id="IPR012392">
    <property type="entry name" value="3-ktacl-CoA_syn"/>
</dbReference>
<keyword evidence="4" id="KW-0812">Transmembrane</keyword>
<dbReference type="UniPathway" id="UPA00094"/>
<keyword evidence="4" id="KW-1133">Transmembrane helix</keyword>
<evidence type="ECO:0000256" key="1">
    <source>
        <dbReference type="ARBA" id="ARBA00005531"/>
    </source>
</evidence>
<keyword evidence="4" id="KW-0472">Membrane</keyword>
<dbReference type="AlphaFoldDB" id="C5L6D0"/>
<dbReference type="SUPFAM" id="SSF53901">
    <property type="entry name" value="Thiolase-like"/>
    <property type="match status" value="1"/>
</dbReference>
<keyword evidence="2 3" id="KW-0808">Transferase</keyword>
<protein>
    <recommendedName>
        <fullName evidence="3">3-ketoacyl-CoA synthase</fullName>
        <ecNumber evidence="3">2.3.1.-</ecNumber>
    </recommendedName>
</protein>
<dbReference type="InterPro" id="IPR013601">
    <property type="entry name" value="FAE1_typ3_polyketide_synth"/>
</dbReference>
<comment type="similarity">
    <text evidence="1 3">Belongs to the thiolase-like superfamily. Chalcone/stilbene synthases family.</text>
</comment>
<dbReference type="RefSeq" id="XP_002775941.1">
    <property type="nucleotide sequence ID" value="XM_002775895.1"/>
</dbReference>
<dbReference type="GeneID" id="9042706"/>
<dbReference type="InterPro" id="IPR016039">
    <property type="entry name" value="Thiolase-like"/>
</dbReference>
<proteinExistence type="inferred from homology"/>
<evidence type="ECO:0000256" key="4">
    <source>
        <dbReference type="SAM" id="Phobius"/>
    </source>
</evidence>
<accession>C5L6D0</accession>
<dbReference type="PANTHER" id="PTHR31561">
    <property type="entry name" value="3-KETOACYL-COA SYNTHASE"/>
    <property type="match status" value="1"/>
</dbReference>
<dbReference type="InterPro" id="IPR013747">
    <property type="entry name" value="ACP_syn_III_C"/>
</dbReference>
<feature type="transmembrane region" description="Helical" evidence="4">
    <location>
        <begin position="42"/>
        <end position="74"/>
    </location>
</feature>
<comment type="pathway">
    <text evidence="3">Lipid metabolism; fatty acid biosynthesis.</text>
</comment>
<keyword evidence="8" id="KW-1185">Reference proteome</keyword>